<keyword evidence="8" id="KW-1185">Reference proteome</keyword>
<accession>A0A010R7F4</accession>
<reference evidence="7 8" key="1">
    <citation type="submission" date="2014-02" db="EMBL/GenBank/DDBJ databases">
        <title>The genome sequence of Colletotrichum fioriniae PJ7.</title>
        <authorList>
            <person name="Baroncelli R."/>
            <person name="Thon M.R."/>
        </authorList>
    </citation>
    <scope>NUCLEOTIDE SEQUENCE [LARGE SCALE GENOMIC DNA]</scope>
    <source>
        <strain evidence="7 8">PJ7</strain>
    </source>
</reference>
<feature type="domain" description="Aminoacyl-tRNA synthetase class II (D/K/N)" evidence="6">
    <location>
        <begin position="63"/>
        <end position="388"/>
    </location>
</feature>
<evidence type="ECO:0000256" key="1">
    <source>
        <dbReference type="ARBA" id="ARBA00022598"/>
    </source>
</evidence>
<keyword evidence="3" id="KW-0067">ATP-binding</keyword>
<dbReference type="EMBL" id="JARH01000862">
    <property type="protein sequence ID" value="EXF76146.1"/>
    <property type="molecule type" value="Genomic_DNA"/>
</dbReference>
<dbReference type="eggNOG" id="KOG0555">
    <property type="taxonomic scope" value="Eukaryota"/>
</dbReference>
<keyword evidence="1" id="KW-0436">Ligase</keyword>
<dbReference type="AlphaFoldDB" id="A0A010R7F4"/>
<dbReference type="STRING" id="1445577.A0A010R7F4"/>
<keyword evidence="5 7" id="KW-0030">Aminoacyl-tRNA synthetase</keyword>
<dbReference type="Gene3D" id="3.30.930.10">
    <property type="entry name" value="Bira Bifunctional Protein, Domain 2"/>
    <property type="match status" value="1"/>
</dbReference>
<evidence type="ECO:0000256" key="5">
    <source>
        <dbReference type="ARBA" id="ARBA00023146"/>
    </source>
</evidence>
<proteinExistence type="predicted"/>
<dbReference type="GO" id="GO:0006421">
    <property type="term" value="P:asparaginyl-tRNA aminoacylation"/>
    <property type="evidence" value="ECO:0007669"/>
    <property type="project" value="TreeGrafter"/>
</dbReference>
<dbReference type="SUPFAM" id="SSF55681">
    <property type="entry name" value="Class II aaRS and biotin synthetases"/>
    <property type="match status" value="1"/>
</dbReference>
<dbReference type="PANTHER" id="PTHR22594">
    <property type="entry name" value="ASPARTYL/LYSYL-TRNA SYNTHETASE"/>
    <property type="match status" value="1"/>
</dbReference>
<comment type="caution">
    <text evidence="7">The sequence shown here is derived from an EMBL/GenBank/DDBJ whole genome shotgun (WGS) entry which is preliminary data.</text>
</comment>
<protein>
    <submittedName>
        <fullName evidence="7">Asparaginyl-tRNA synthetase</fullName>
    </submittedName>
</protein>
<dbReference type="Proteomes" id="UP000020467">
    <property type="component" value="Unassembled WGS sequence"/>
</dbReference>
<sequence>MEAQVEMRPHDLIENSPRKIISDVNVDPVEDTPTKTSAEFSSRKPVPRIWNFNDEFCLTALKSEWYKSLFAIQSTFFHASIDFFRGPQYDYRYLLVPLTTGSISSPMGLGSDSQPVSIELHGETTYLADSQQFLLEYALRYDDDVPGTYYVGTSCRGEDHDSTHLNQFYHVECELRGSLQEGIKVANEYIISLTRILLEKHGDTIKSLAGSTRHMTALLELATKNGGNFPTLTLDEALALPEIRHNEGIMWEYTVTGRPECGCSLTRRGEQALLKRYGGACWVVEMHHLSVPFYQAYCDGLDRSKARCGDFLLGLGEVVGCGNRHTTAEEALVALDHHGVDPADYAWYVDMRRLKPLETTGWGIGSERFLSWVLQHDDVRDIQLIPRLKGLTSTP</sequence>
<dbReference type="KEGG" id="cfj:CFIO01_03539"/>
<dbReference type="HOGENOM" id="CLU_004553_2_6_1"/>
<organism evidence="7 8">
    <name type="scientific">Colletotrichum fioriniae PJ7</name>
    <dbReference type="NCBI Taxonomy" id="1445577"/>
    <lineage>
        <taxon>Eukaryota</taxon>
        <taxon>Fungi</taxon>
        <taxon>Dikarya</taxon>
        <taxon>Ascomycota</taxon>
        <taxon>Pezizomycotina</taxon>
        <taxon>Sordariomycetes</taxon>
        <taxon>Hypocreomycetidae</taxon>
        <taxon>Glomerellales</taxon>
        <taxon>Glomerellaceae</taxon>
        <taxon>Colletotrichum</taxon>
        <taxon>Colletotrichum acutatum species complex</taxon>
    </lineage>
</organism>
<evidence type="ECO:0000259" key="6">
    <source>
        <dbReference type="Pfam" id="PF00152"/>
    </source>
</evidence>
<dbReference type="OrthoDB" id="2262349at2759"/>
<dbReference type="InterPro" id="IPR045864">
    <property type="entry name" value="aa-tRNA-synth_II/BPL/LPL"/>
</dbReference>
<keyword evidence="4" id="KW-0648">Protein biosynthesis</keyword>
<dbReference type="GO" id="GO:0004816">
    <property type="term" value="F:asparagine-tRNA ligase activity"/>
    <property type="evidence" value="ECO:0007669"/>
    <property type="project" value="TreeGrafter"/>
</dbReference>
<keyword evidence="2" id="KW-0547">Nucleotide-binding</keyword>
<name>A0A010R7F4_9PEZI</name>
<evidence type="ECO:0000313" key="8">
    <source>
        <dbReference type="Proteomes" id="UP000020467"/>
    </source>
</evidence>
<evidence type="ECO:0000256" key="3">
    <source>
        <dbReference type="ARBA" id="ARBA00022840"/>
    </source>
</evidence>
<dbReference type="GO" id="GO:0005524">
    <property type="term" value="F:ATP binding"/>
    <property type="evidence" value="ECO:0007669"/>
    <property type="project" value="UniProtKB-KW"/>
</dbReference>
<dbReference type="Pfam" id="PF00152">
    <property type="entry name" value="tRNA-synt_2"/>
    <property type="match status" value="1"/>
</dbReference>
<evidence type="ECO:0000313" key="7">
    <source>
        <dbReference type="EMBL" id="EXF76146.1"/>
    </source>
</evidence>
<dbReference type="InterPro" id="IPR004364">
    <property type="entry name" value="Aa-tRNA-synt_II"/>
</dbReference>
<evidence type="ECO:0000256" key="4">
    <source>
        <dbReference type="ARBA" id="ARBA00022917"/>
    </source>
</evidence>
<evidence type="ECO:0000256" key="2">
    <source>
        <dbReference type="ARBA" id="ARBA00022741"/>
    </source>
</evidence>
<dbReference type="PANTHER" id="PTHR22594:SF34">
    <property type="entry name" value="ASPARAGINE--TRNA LIGASE, MITOCHONDRIAL-RELATED"/>
    <property type="match status" value="1"/>
</dbReference>
<gene>
    <name evidence="7" type="ORF">CFIO01_03539</name>
</gene>